<comment type="caution">
    <text evidence="1">The sequence shown here is derived from an EMBL/GenBank/DDBJ whole genome shotgun (WGS) entry which is preliminary data.</text>
</comment>
<evidence type="ECO:0000313" key="2">
    <source>
        <dbReference type="Proteomes" id="UP000004310"/>
    </source>
</evidence>
<protein>
    <submittedName>
        <fullName evidence="1">Uncharacterized protein</fullName>
    </submittedName>
</protein>
<accession>Q0G521</accession>
<reference evidence="1 2" key="1">
    <citation type="journal article" date="2010" name="J. Bacteriol.">
        <title>Genome sequence of Fulvimarina pelagi HTCC2506T, a Mn(II)-oxidizing alphaproteobacterium possessing an aerobic anoxygenic photosynthetic gene cluster and Xanthorhodopsin.</title>
        <authorList>
            <person name="Kang I."/>
            <person name="Oh H.M."/>
            <person name="Lim S.I."/>
            <person name="Ferriera S."/>
            <person name="Giovannoni S.J."/>
            <person name="Cho J.C."/>
        </authorList>
    </citation>
    <scope>NUCLEOTIDE SEQUENCE [LARGE SCALE GENOMIC DNA]</scope>
    <source>
        <strain evidence="1 2">HTCC2506</strain>
    </source>
</reference>
<organism evidence="1 2">
    <name type="scientific">Fulvimarina pelagi HTCC2506</name>
    <dbReference type="NCBI Taxonomy" id="314231"/>
    <lineage>
        <taxon>Bacteria</taxon>
        <taxon>Pseudomonadati</taxon>
        <taxon>Pseudomonadota</taxon>
        <taxon>Alphaproteobacteria</taxon>
        <taxon>Hyphomicrobiales</taxon>
        <taxon>Aurantimonadaceae</taxon>
        <taxon>Fulvimarina</taxon>
    </lineage>
</organism>
<proteinExistence type="predicted"/>
<dbReference type="EMBL" id="AATP01000001">
    <property type="protein sequence ID" value="EAU43243.1"/>
    <property type="molecule type" value="Genomic_DNA"/>
</dbReference>
<gene>
    <name evidence="1" type="ORF">FP2506_10376</name>
</gene>
<keyword evidence="2" id="KW-1185">Reference proteome</keyword>
<dbReference type="HOGENOM" id="CLU_3184030_0_0_5"/>
<sequence length="46" mass="5033">MKTLRTLLFALIHEKIDISAVPVRALLSSAGNARKILDEELIGADE</sequence>
<dbReference type="AlphaFoldDB" id="Q0G521"/>
<evidence type="ECO:0000313" key="1">
    <source>
        <dbReference type="EMBL" id="EAU43243.1"/>
    </source>
</evidence>
<name>Q0G521_9HYPH</name>
<dbReference type="Proteomes" id="UP000004310">
    <property type="component" value="Unassembled WGS sequence"/>
</dbReference>